<organism evidence="9 10">
    <name type="scientific">Kitasatospora acidiphila</name>
    <dbReference type="NCBI Taxonomy" id="2567942"/>
    <lineage>
        <taxon>Bacteria</taxon>
        <taxon>Bacillati</taxon>
        <taxon>Actinomycetota</taxon>
        <taxon>Actinomycetes</taxon>
        <taxon>Kitasatosporales</taxon>
        <taxon>Streptomycetaceae</taxon>
        <taxon>Kitasatospora</taxon>
    </lineage>
</organism>
<feature type="transmembrane region" description="Helical" evidence="7">
    <location>
        <begin position="112"/>
        <end position="135"/>
    </location>
</feature>
<feature type="transmembrane region" description="Helical" evidence="7">
    <location>
        <begin position="187"/>
        <end position="207"/>
    </location>
</feature>
<evidence type="ECO:0000313" key="10">
    <source>
        <dbReference type="Proteomes" id="UP000319103"/>
    </source>
</evidence>
<keyword evidence="6 7" id="KW-0472">Membrane</keyword>
<dbReference type="InterPro" id="IPR000515">
    <property type="entry name" value="MetI-like"/>
</dbReference>
<dbReference type="PANTHER" id="PTHR30465">
    <property type="entry name" value="INNER MEMBRANE ABC TRANSPORTER"/>
    <property type="match status" value="1"/>
</dbReference>
<dbReference type="InterPro" id="IPR035906">
    <property type="entry name" value="MetI-like_sf"/>
</dbReference>
<name>A0A540W3I1_9ACTN</name>
<dbReference type="Gene3D" id="1.10.3720.10">
    <property type="entry name" value="MetI-like"/>
    <property type="match status" value="1"/>
</dbReference>
<dbReference type="CDD" id="cd06261">
    <property type="entry name" value="TM_PBP2"/>
    <property type="match status" value="1"/>
</dbReference>
<comment type="caution">
    <text evidence="9">The sequence shown here is derived from an EMBL/GenBank/DDBJ whole genome shotgun (WGS) entry which is preliminary data.</text>
</comment>
<evidence type="ECO:0000256" key="3">
    <source>
        <dbReference type="ARBA" id="ARBA00022475"/>
    </source>
</evidence>
<gene>
    <name evidence="9" type="ORF">E6W39_16840</name>
</gene>
<sequence length="327" mass="36191">MLRFLIRRALGAIVIILLLICLTYFAFFSLAVDPAQLACPPKSCTPELLAQIRSNMHLNLPVYQQFWNYLSGLFVGQDLGTVGHCAAPCFGYSYNAQRFVWDEISANYPATFVLAIGGAIVFLAIGVGLGMLSAWKQGSILDRVASSISLIGQSTQIYFVGPLAMALFVYNLQWLDVPKYVPFTQDPVGCFMGMLLPWLVMSIIFWANYTRQVRSLMLEQLSEDHIRAARAKGMSSRYVWFRYALRGAMAPIITIFGIDLGAVFSGAIITEYTFSIQGLGFLAVKSVNNADLYLELGVLIFSSVAILLFNIIVDAAYALLDPRVRLA</sequence>
<dbReference type="OrthoDB" id="147639at2"/>
<dbReference type="SUPFAM" id="SSF161098">
    <property type="entry name" value="MetI-like"/>
    <property type="match status" value="1"/>
</dbReference>
<evidence type="ECO:0000256" key="5">
    <source>
        <dbReference type="ARBA" id="ARBA00022989"/>
    </source>
</evidence>
<keyword evidence="10" id="KW-1185">Reference proteome</keyword>
<protein>
    <submittedName>
        <fullName evidence="9">ABC transporter permease</fullName>
    </submittedName>
</protein>
<evidence type="ECO:0000256" key="1">
    <source>
        <dbReference type="ARBA" id="ARBA00004651"/>
    </source>
</evidence>
<dbReference type="AlphaFoldDB" id="A0A540W3I1"/>
<dbReference type="PROSITE" id="PS50928">
    <property type="entry name" value="ABC_TM1"/>
    <property type="match status" value="1"/>
</dbReference>
<feature type="domain" description="ABC transmembrane type-1" evidence="8">
    <location>
        <begin position="108"/>
        <end position="317"/>
    </location>
</feature>
<dbReference type="EMBL" id="VIGB01000003">
    <property type="protein sequence ID" value="TQF03591.1"/>
    <property type="molecule type" value="Genomic_DNA"/>
</dbReference>
<dbReference type="PANTHER" id="PTHR30465:SF0">
    <property type="entry name" value="OLIGOPEPTIDE TRANSPORT SYSTEM PERMEASE PROTEIN APPB"/>
    <property type="match status" value="1"/>
</dbReference>
<evidence type="ECO:0000256" key="2">
    <source>
        <dbReference type="ARBA" id="ARBA00022448"/>
    </source>
</evidence>
<dbReference type="GO" id="GO:0005886">
    <property type="term" value="C:plasma membrane"/>
    <property type="evidence" value="ECO:0007669"/>
    <property type="project" value="UniProtKB-SubCell"/>
</dbReference>
<feature type="transmembrane region" description="Helical" evidence="7">
    <location>
        <begin position="156"/>
        <end position="175"/>
    </location>
</feature>
<evidence type="ECO:0000313" key="9">
    <source>
        <dbReference type="EMBL" id="TQF03591.1"/>
    </source>
</evidence>
<keyword evidence="5 7" id="KW-1133">Transmembrane helix</keyword>
<feature type="transmembrane region" description="Helical" evidence="7">
    <location>
        <begin position="240"/>
        <end position="258"/>
    </location>
</feature>
<proteinExistence type="inferred from homology"/>
<dbReference type="Pfam" id="PF00528">
    <property type="entry name" value="BPD_transp_1"/>
    <property type="match status" value="1"/>
</dbReference>
<keyword evidence="3" id="KW-1003">Cell membrane</keyword>
<keyword evidence="2 7" id="KW-0813">Transport</keyword>
<reference evidence="9 10" key="1">
    <citation type="submission" date="2019-06" db="EMBL/GenBank/DDBJ databases">
        <title>Description of Kitasatospora acidophila sp. nov. isolated from pine grove soil, and reclassification of Streptomyces novaecaesareae to Kitasatospora novaeceasareae comb. nov.</title>
        <authorList>
            <person name="Kim M.J."/>
        </authorList>
    </citation>
    <scope>NUCLEOTIDE SEQUENCE [LARGE SCALE GENOMIC DNA]</scope>
    <source>
        <strain evidence="9 10">MMS16-CNU292</strain>
    </source>
</reference>
<accession>A0A540W3I1</accession>
<dbReference type="InterPro" id="IPR045621">
    <property type="entry name" value="BPD_transp_1_N"/>
</dbReference>
<dbReference type="GO" id="GO:0055085">
    <property type="term" value="P:transmembrane transport"/>
    <property type="evidence" value="ECO:0007669"/>
    <property type="project" value="InterPro"/>
</dbReference>
<feature type="transmembrane region" description="Helical" evidence="7">
    <location>
        <begin position="12"/>
        <end position="32"/>
    </location>
</feature>
<keyword evidence="4 7" id="KW-0812">Transmembrane</keyword>
<evidence type="ECO:0000256" key="6">
    <source>
        <dbReference type="ARBA" id="ARBA00023136"/>
    </source>
</evidence>
<evidence type="ECO:0000256" key="4">
    <source>
        <dbReference type="ARBA" id="ARBA00022692"/>
    </source>
</evidence>
<evidence type="ECO:0000259" key="8">
    <source>
        <dbReference type="PROSITE" id="PS50928"/>
    </source>
</evidence>
<dbReference type="Proteomes" id="UP000319103">
    <property type="component" value="Unassembled WGS sequence"/>
</dbReference>
<dbReference type="RefSeq" id="WP_141634214.1">
    <property type="nucleotide sequence ID" value="NZ_VIGB01000003.1"/>
</dbReference>
<dbReference type="Pfam" id="PF19300">
    <property type="entry name" value="BPD_transp_1_N"/>
    <property type="match status" value="1"/>
</dbReference>
<feature type="transmembrane region" description="Helical" evidence="7">
    <location>
        <begin position="296"/>
        <end position="320"/>
    </location>
</feature>
<comment type="subcellular location">
    <subcellularLocation>
        <location evidence="1 7">Cell membrane</location>
        <topology evidence="1 7">Multi-pass membrane protein</topology>
    </subcellularLocation>
</comment>
<comment type="similarity">
    <text evidence="7">Belongs to the binding-protein-dependent transport system permease family.</text>
</comment>
<evidence type="ECO:0000256" key="7">
    <source>
        <dbReference type="RuleBase" id="RU363032"/>
    </source>
</evidence>